<evidence type="ECO:0000313" key="1">
    <source>
        <dbReference type="EMBL" id="SEO12713.1"/>
    </source>
</evidence>
<evidence type="ECO:0000313" key="2">
    <source>
        <dbReference type="Proteomes" id="UP000198761"/>
    </source>
</evidence>
<proteinExistence type="predicted"/>
<keyword evidence="2" id="KW-1185">Reference proteome</keyword>
<dbReference type="Proteomes" id="UP000198761">
    <property type="component" value="Unassembled WGS sequence"/>
</dbReference>
<sequence>MIAPPRGPLADPSPAPSLMDLLRLAMEGLMPATPDLSAFLDRMEMPR</sequence>
<gene>
    <name evidence="1" type="ORF">SAMN04488103_11285</name>
</gene>
<organism evidence="1 2">
    <name type="scientific">Gemmobacter aquatilis</name>
    <dbReference type="NCBI Taxonomy" id="933059"/>
    <lineage>
        <taxon>Bacteria</taxon>
        <taxon>Pseudomonadati</taxon>
        <taxon>Pseudomonadota</taxon>
        <taxon>Alphaproteobacteria</taxon>
        <taxon>Rhodobacterales</taxon>
        <taxon>Paracoccaceae</taxon>
        <taxon>Gemmobacter</taxon>
    </lineage>
</organism>
<dbReference type="EMBL" id="FOCE01000012">
    <property type="protein sequence ID" value="SEO12713.1"/>
    <property type="molecule type" value="Genomic_DNA"/>
</dbReference>
<dbReference type="AlphaFoldDB" id="A0A1H8M5S0"/>
<name>A0A1H8M5S0_9RHOB</name>
<reference evidence="1 2" key="1">
    <citation type="submission" date="2016-10" db="EMBL/GenBank/DDBJ databases">
        <authorList>
            <person name="de Groot N.N."/>
        </authorList>
    </citation>
    <scope>NUCLEOTIDE SEQUENCE [LARGE SCALE GENOMIC DNA]</scope>
    <source>
        <strain evidence="1 2">DSM 3857</strain>
    </source>
</reference>
<dbReference type="STRING" id="933059.SAMN04488103_11285"/>
<protein>
    <submittedName>
        <fullName evidence="1">Uncharacterized protein</fullName>
    </submittedName>
</protein>
<accession>A0A1H8M5S0</accession>